<proteinExistence type="predicted"/>
<keyword evidence="3" id="KW-1185">Reference proteome</keyword>
<dbReference type="EMBL" id="FUZZ01000002">
    <property type="protein sequence ID" value="SKD04526.1"/>
    <property type="molecule type" value="Genomic_DNA"/>
</dbReference>
<reference evidence="2 3" key="1">
    <citation type="submission" date="2017-02" db="EMBL/GenBank/DDBJ databases">
        <authorList>
            <person name="Peterson S.W."/>
        </authorList>
    </citation>
    <scope>NUCLEOTIDE SEQUENCE [LARGE SCALE GENOMIC DNA]</scope>
    <source>
        <strain evidence="2 3">DSM 18108</strain>
    </source>
</reference>
<dbReference type="SUPFAM" id="SSF48452">
    <property type="entry name" value="TPR-like"/>
    <property type="match status" value="1"/>
</dbReference>
<accession>A0A1T5NVW5</accession>
<dbReference type="AlphaFoldDB" id="A0A1T5NVW5"/>
<dbReference type="RefSeq" id="WP_079470179.1">
    <property type="nucleotide sequence ID" value="NZ_FUZZ01000002.1"/>
</dbReference>
<dbReference type="STRING" id="393003.SAMN05660461_2868"/>
<feature type="domain" description="SusD-like N-terminal" evidence="1">
    <location>
        <begin position="22"/>
        <end position="229"/>
    </location>
</feature>
<evidence type="ECO:0000259" key="1">
    <source>
        <dbReference type="Pfam" id="PF14322"/>
    </source>
</evidence>
<gene>
    <name evidence="2" type="ORF">SAMN05660461_2868</name>
</gene>
<dbReference type="InterPro" id="IPR011990">
    <property type="entry name" value="TPR-like_helical_dom_sf"/>
</dbReference>
<dbReference type="Gene3D" id="1.25.40.390">
    <property type="match status" value="1"/>
</dbReference>
<evidence type="ECO:0000313" key="3">
    <source>
        <dbReference type="Proteomes" id="UP000190166"/>
    </source>
</evidence>
<organism evidence="2 3">
    <name type="scientific">Chitinophaga ginsengisegetis</name>
    <dbReference type="NCBI Taxonomy" id="393003"/>
    <lineage>
        <taxon>Bacteria</taxon>
        <taxon>Pseudomonadati</taxon>
        <taxon>Bacteroidota</taxon>
        <taxon>Chitinophagia</taxon>
        <taxon>Chitinophagales</taxon>
        <taxon>Chitinophagaceae</taxon>
        <taxon>Chitinophaga</taxon>
    </lineage>
</organism>
<dbReference type="Pfam" id="PF14322">
    <property type="entry name" value="SusD-like_3"/>
    <property type="match status" value="1"/>
</dbReference>
<dbReference type="InterPro" id="IPR033985">
    <property type="entry name" value="SusD-like_N"/>
</dbReference>
<dbReference type="Proteomes" id="UP000190166">
    <property type="component" value="Unassembled WGS sequence"/>
</dbReference>
<sequence>MKKLLIYIGLFTAVLTIPGCKKYLETLPDNRTVITSPEQVTQLLTTAYPHASYMLFCEAMSDNVEDKGNTGVGIDPQTFLINTQTFKYQDADDISADGPIAYWDSCYAAIAVANQALSYCSGPDSANYSAQKGEALVCRAYAHFMLVTLFAKAYNPATAANDPGVPYMTTISTSVFNKYDRSNVAAVYQKIESDLTTGLPLLKDELYANAPKYHFTRQAANAFAARFYLFKRDYAKVVTHATAVFGSANPANLIRDQDAFYGMSYDDMVVYYNHASNPANILLQEAPGTKYPDNYYSYRYGIGSEINQEYFLSNNVTGGNLAVSIYGAGPQYFNFPKFKSDVTVMSLLSMDEVLLNRVEANIRLKNYSAAVTDMNTWVSKNISGYNPASHNVTIAKMMSFYGLPQDQSMIETTLFMKRITYMQEGLRWFDILRLDIPVVHTGSPNFNTTLVPGDKRRLLQLPPEAVNDGMALNPR</sequence>
<evidence type="ECO:0000313" key="2">
    <source>
        <dbReference type="EMBL" id="SKD04526.1"/>
    </source>
</evidence>
<name>A0A1T5NVW5_9BACT</name>
<protein>
    <submittedName>
        <fullName evidence="2">Starch-binding associating with outer membrane</fullName>
    </submittedName>
</protein>